<protein>
    <submittedName>
        <fullName evidence="1">Uncharacterized protein</fullName>
    </submittedName>
</protein>
<evidence type="ECO:0000313" key="2">
    <source>
        <dbReference type="Proteomes" id="UP001320420"/>
    </source>
</evidence>
<dbReference type="AlphaFoldDB" id="A0AAN9UVB2"/>
<organism evidence="1 2">
    <name type="scientific">Diatrype stigma</name>
    <dbReference type="NCBI Taxonomy" id="117547"/>
    <lineage>
        <taxon>Eukaryota</taxon>
        <taxon>Fungi</taxon>
        <taxon>Dikarya</taxon>
        <taxon>Ascomycota</taxon>
        <taxon>Pezizomycotina</taxon>
        <taxon>Sordariomycetes</taxon>
        <taxon>Xylariomycetidae</taxon>
        <taxon>Xylariales</taxon>
        <taxon>Diatrypaceae</taxon>
        <taxon>Diatrype</taxon>
    </lineage>
</organism>
<reference evidence="1 2" key="1">
    <citation type="submission" date="2024-02" db="EMBL/GenBank/DDBJ databases">
        <title>De novo assembly and annotation of 12 fungi associated with fruit tree decline syndrome in Ontario, Canada.</title>
        <authorList>
            <person name="Sulman M."/>
            <person name="Ellouze W."/>
            <person name="Ilyukhin E."/>
        </authorList>
    </citation>
    <scope>NUCLEOTIDE SEQUENCE [LARGE SCALE GENOMIC DNA]</scope>
    <source>
        <strain evidence="1 2">M11/M66-122</strain>
    </source>
</reference>
<dbReference type="Proteomes" id="UP001320420">
    <property type="component" value="Unassembled WGS sequence"/>
</dbReference>
<sequence>MTGGKDLATHIYRWTPTRQGGNANAHTIDERIDMYAHMEALRFYYNLIRNFDASDVAQVERQSDIGDL</sequence>
<comment type="caution">
    <text evidence="1">The sequence shown here is derived from an EMBL/GenBank/DDBJ whole genome shotgun (WGS) entry which is preliminary data.</text>
</comment>
<evidence type="ECO:0000313" key="1">
    <source>
        <dbReference type="EMBL" id="KAK7752830.1"/>
    </source>
</evidence>
<dbReference type="EMBL" id="JAKJXP020000034">
    <property type="protein sequence ID" value="KAK7752830.1"/>
    <property type="molecule type" value="Genomic_DNA"/>
</dbReference>
<name>A0AAN9UVB2_9PEZI</name>
<proteinExistence type="predicted"/>
<accession>A0AAN9UVB2</accession>
<keyword evidence="2" id="KW-1185">Reference proteome</keyword>
<gene>
    <name evidence="1" type="ORF">SLS62_005172</name>
</gene>